<comment type="caution">
    <text evidence="1">The sequence shown here is derived from an EMBL/GenBank/DDBJ whole genome shotgun (WGS) entry which is preliminary data.</text>
</comment>
<evidence type="ECO:0000313" key="2">
    <source>
        <dbReference type="Proteomes" id="UP000775213"/>
    </source>
</evidence>
<reference evidence="1 2" key="1">
    <citation type="journal article" date="2021" name="Hortic Res">
        <title>Chromosome-scale assembly of the Dendrobium chrysotoxum genome enhances the understanding of orchid evolution.</title>
        <authorList>
            <person name="Zhang Y."/>
            <person name="Zhang G.Q."/>
            <person name="Zhang D."/>
            <person name="Liu X.D."/>
            <person name="Xu X.Y."/>
            <person name="Sun W.H."/>
            <person name="Yu X."/>
            <person name="Zhu X."/>
            <person name="Wang Z.W."/>
            <person name="Zhao X."/>
            <person name="Zhong W.Y."/>
            <person name="Chen H."/>
            <person name="Yin W.L."/>
            <person name="Huang T."/>
            <person name="Niu S.C."/>
            <person name="Liu Z.J."/>
        </authorList>
    </citation>
    <scope>NUCLEOTIDE SEQUENCE [LARGE SCALE GENOMIC DNA]</scope>
    <source>
        <strain evidence="1">Lindl</strain>
    </source>
</reference>
<dbReference type="Proteomes" id="UP000775213">
    <property type="component" value="Unassembled WGS sequence"/>
</dbReference>
<sequence>MGLRDKLPKLTNMTELGALESSQLNNNPVSMEEAFPLMALLSKSLLASDNGPMGHTCWNEEWTVQKIVMVTLIC</sequence>
<dbReference type="EMBL" id="JAGFBR010000012">
    <property type="protein sequence ID" value="KAH0458485.1"/>
    <property type="molecule type" value="Genomic_DNA"/>
</dbReference>
<keyword evidence="2" id="KW-1185">Reference proteome</keyword>
<evidence type="ECO:0000313" key="1">
    <source>
        <dbReference type="EMBL" id="KAH0458485.1"/>
    </source>
</evidence>
<protein>
    <submittedName>
        <fullName evidence="1">Uncharacterized protein</fullName>
    </submittedName>
</protein>
<organism evidence="1 2">
    <name type="scientific">Dendrobium chrysotoxum</name>
    <name type="common">Orchid</name>
    <dbReference type="NCBI Taxonomy" id="161865"/>
    <lineage>
        <taxon>Eukaryota</taxon>
        <taxon>Viridiplantae</taxon>
        <taxon>Streptophyta</taxon>
        <taxon>Embryophyta</taxon>
        <taxon>Tracheophyta</taxon>
        <taxon>Spermatophyta</taxon>
        <taxon>Magnoliopsida</taxon>
        <taxon>Liliopsida</taxon>
        <taxon>Asparagales</taxon>
        <taxon>Orchidaceae</taxon>
        <taxon>Epidendroideae</taxon>
        <taxon>Malaxideae</taxon>
        <taxon>Dendrobiinae</taxon>
        <taxon>Dendrobium</taxon>
    </lineage>
</organism>
<gene>
    <name evidence="1" type="ORF">IEQ34_013800</name>
</gene>
<proteinExistence type="predicted"/>
<accession>A0AAV7GQE8</accession>
<name>A0AAV7GQE8_DENCH</name>
<dbReference type="AlphaFoldDB" id="A0AAV7GQE8"/>